<dbReference type="EMBL" id="CAJMWZ010006227">
    <property type="protein sequence ID" value="CAE6518405.1"/>
    <property type="molecule type" value="Genomic_DNA"/>
</dbReference>
<gene>
    <name evidence="3" type="ORF">RDB_LOCUS115007</name>
</gene>
<proteinExistence type="predicted"/>
<feature type="region of interest" description="Disordered" evidence="1">
    <location>
        <begin position="212"/>
        <end position="248"/>
    </location>
</feature>
<feature type="transmembrane region" description="Helical" evidence="2">
    <location>
        <begin position="35"/>
        <end position="57"/>
    </location>
</feature>
<keyword evidence="2" id="KW-0472">Membrane</keyword>
<protein>
    <submittedName>
        <fullName evidence="3">Uncharacterized protein</fullName>
    </submittedName>
</protein>
<comment type="caution">
    <text evidence="3">The sequence shown here is derived from an EMBL/GenBank/DDBJ whole genome shotgun (WGS) entry which is preliminary data.</text>
</comment>
<dbReference type="Proteomes" id="UP000663850">
    <property type="component" value="Unassembled WGS sequence"/>
</dbReference>
<organism evidence="3 4">
    <name type="scientific">Rhizoctonia solani</name>
    <dbReference type="NCBI Taxonomy" id="456999"/>
    <lineage>
        <taxon>Eukaryota</taxon>
        <taxon>Fungi</taxon>
        <taxon>Dikarya</taxon>
        <taxon>Basidiomycota</taxon>
        <taxon>Agaricomycotina</taxon>
        <taxon>Agaricomycetes</taxon>
        <taxon>Cantharellales</taxon>
        <taxon>Ceratobasidiaceae</taxon>
        <taxon>Rhizoctonia</taxon>
    </lineage>
</organism>
<feature type="transmembrane region" description="Helical" evidence="2">
    <location>
        <begin position="631"/>
        <end position="650"/>
    </location>
</feature>
<feature type="compositionally biased region" description="Low complexity" evidence="1">
    <location>
        <begin position="327"/>
        <end position="346"/>
    </location>
</feature>
<feature type="transmembrane region" description="Helical" evidence="2">
    <location>
        <begin position="251"/>
        <end position="275"/>
    </location>
</feature>
<keyword evidence="2" id="KW-1133">Transmembrane helix</keyword>
<accession>A0A8H3DAK6</accession>
<feature type="compositionally biased region" description="Low complexity" evidence="1">
    <location>
        <begin position="223"/>
        <end position="248"/>
    </location>
</feature>
<dbReference type="Gene3D" id="1.20.5.510">
    <property type="entry name" value="Single helix bin"/>
    <property type="match status" value="1"/>
</dbReference>
<name>A0A8H3DAK6_9AGAM</name>
<feature type="region of interest" description="Disordered" evidence="1">
    <location>
        <begin position="285"/>
        <end position="304"/>
    </location>
</feature>
<evidence type="ECO:0000256" key="1">
    <source>
        <dbReference type="SAM" id="MobiDB-lite"/>
    </source>
</evidence>
<dbReference type="AlphaFoldDB" id="A0A8H3DAK6"/>
<sequence>MLIRPTRSSRRYLKLDNATWVEFEFLSAFHQTPPLIGASAMLVHGIMFFVASVSGLARAGNTTCKTTSLDWFTESVGETPCRTYERLRQICSSDYQVGNFRPTTPGDNCSGQPAICCCNSIAWTLSMLCMNCQYGVGSSINGDSGYDAGAGAYGNYLAGCGSPTNKTLPATVQTAVCRQNIKIPSFVYNLFWVTGDWFYEYSKGSAQLDMSSGKNDTELCPKPSSTSSIISGTGTTTSTPQSTSSQSNTPVGAIAGGVVGGVVALAAAVLLGFFISRKRKGRGGVVDLTEEGKPPSVTFEPYDVPPGAIAQPVAIPSYAAPSSSDWTSSAGSPPPTQSSSSRPTKPGLIAPSPPTRAEIYQSHPLLSTNAGSSSSVTDRHDDSEVLSSAFGLGRSASGAFLPLERCYSGSSDSLSLSGPPFPASDIVRTMLSHRILAILSFVFIHGTRAGNNTCLNNSMDWFTQSVGETPCRVNERLRGLCSPGFGNMGYIPPGDKCGDQVGACCCNTVAFALSMLCMSCQYGIGSGENGDYGFDAPQSLGGTYGQFLNDCGRPTNQSLPTTVQKAVCNAKIKIPSYVYTPSWQTTGEWYFYYTRQTAQLQINSGDNETSTRCNEVFATAQCRVECTCKGIAFGGVALLFLGAVAGFFLSKRFAWWGRNRGMVDLVEGHDKYGVVYEPYRCTTSATQLITTAPILHNAQGDSEWTYTGSS</sequence>
<evidence type="ECO:0000313" key="4">
    <source>
        <dbReference type="Proteomes" id="UP000663850"/>
    </source>
</evidence>
<keyword evidence="2" id="KW-0812">Transmembrane</keyword>
<evidence type="ECO:0000313" key="3">
    <source>
        <dbReference type="EMBL" id="CAE6518405.1"/>
    </source>
</evidence>
<reference evidence="3" key="1">
    <citation type="submission" date="2021-01" db="EMBL/GenBank/DDBJ databases">
        <authorList>
            <person name="Kaushik A."/>
        </authorList>
    </citation>
    <scope>NUCLEOTIDE SEQUENCE</scope>
    <source>
        <strain evidence="3">Type strain: AG8-Rh-89/</strain>
    </source>
</reference>
<feature type="region of interest" description="Disordered" evidence="1">
    <location>
        <begin position="320"/>
        <end position="354"/>
    </location>
</feature>
<evidence type="ECO:0000256" key="2">
    <source>
        <dbReference type="SAM" id="Phobius"/>
    </source>
</evidence>